<dbReference type="HAMAP" id="MF_00412">
    <property type="entry name" value="ProA"/>
    <property type="match status" value="1"/>
</dbReference>
<organism evidence="9 10">
    <name type="scientific">Gemmatimonas aurantiaca (strain DSM 14586 / JCM 11422 / NBRC 100505 / T-27)</name>
    <dbReference type="NCBI Taxonomy" id="379066"/>
    <lineage>
        <taxon>Bacteria</taxon>
        <taxon>Pseudomonadati</taxon>
        <taxon>Gemmatimonadota</taxon>
        <taxon>Gemmatimonadia</taxon>
        <taxon>Gemmatimonadales</taxon>
        <taxon>Gemmatimonadaceae</taxon>
        <taxon>Gemmatimonas</taxon>
    </lineage>
</organism>
<name>C1ACS3_GEMAT</name>
<sequence length="423" mass="45608">MTTTAFTPDTMLQQLSALRHAARRLRATTSEARNTTLQMAADLLEQRVDDILAANHDDIAALPGSADSAFRDRLLLTPARVSHMAVSLRQVAALPDPVGEVVDRQTLANGLAVRRVRSPLGVILMIFESRPNVAVEAFSLGFKAGNTMILRGGKESARTTAVLYAVLGEALTAAGVGADCLWGIANPDRGIVEFLLGQKRWIDVVVPRGGDALIDYVSRTSSIPVIKNDRGMCHVYVHHDADLAMAEAIVLNAKTQRPGVCNAMETLLVHQQVASALLPALQVRMPQVQWQGCERSLALLTPDAARVSAATTASWDTEHLSLVLNSRVVDSLDDAIAHIEMHGSRHSESIITASAEAAHRFQQEIDAAAVYWNASTRFTDGFELGLGGELGISTQKLHVRGPVGLRELTSVRWLMDGTGQTRG</sequence>
<evidence type="ECO:0000313" key="9">
    <source>
        <dbReference type="EMBL" id="BAH40300.1"/>
    </source>
</evidence>
<dbReference type="InterPro" id="IPR016161">
    <property type="entry name" value="Ald_DH/histidinol_DH"/>
</dbReference>
<dbReference type="RefSeq" id="WP_015895069.1">
    <property type="nucleotide sequence ID" value="NC_012489.1"/>
</dbReference>
<comment type="function">
    <text evidence="7">Catalyzes the NADPH-dependent reduction of L-glutamate 5-phosphate into L-glutamate 5-semialdehyde and phosphate. The product spontaneously undergoes cyclization to form 1-pyrroline-5-carboxylate.</text>
</comment>
<dbReference type="GO" id="GO:0005737">
    <property type="term" value="C:cytoplasm"/>
    <property type="evidence" value="ECO:0007669"/>
    <property type="project" value="UniProtKB-SubCell"/>
</dbReference>
<dbReference type="PIRSF" id="PIRSF000151">
    <property type="entry name" value="GPR"/>
    <property type="match status" value="1"/>
</dbReference>
<evidence type="ECO:0000313" key="10">
    <source>
        <dbReference type="Proteomes" id="UP000002209"/>
    </source>
</evidence>
<dbReference type="GO" id="GO:0050661">
    <property type="term" value="F:NADP binding"/>
    <property type="evidence" value="ECO:0007669"/>
    <property type="project" value="InterPro"/>
</dbReference>
<evidence type="ECO:0000256" key="2">
    <source>
        <dbReference type="ARBA" id="ARBA00022605"/>
    </source>
</evidence>
<evidence type="ECO:0000259" key="8">
    <source>
        <dbReference type="Pfam" id="PF00171"/>
    </source>
</evidence>
<dbReference type="EC" id="1.2.1.41" evidence="7"/>
<dbReference type="GO" id="GO:0004350">
    <property type="term" value="F:glutamate-5-semialdehyde dehydrogenase activity"/>
    <property type="evidence" value="ECO:0007669"/>
    <property type="project" value="UniProtKB-UniRule"/>
</dbReference>
<comment type="pathway">
    <text evidence="1 7">Amino-acid biosynthesis; L-proline biosynthesis; L-glutamate 5-semialdehyde from L-glutamate: step 2/2.</text>
</comment>
<comment type="similarity">
    <text evidence="7">Belongs to the gamma-glutamyl phosphate reductase family.</text>
</comment>
<dbReference type="STRING" id="379066.GAU_3258"/>
<comment type="subcellular location">
    <subcellularLocation>
        <location evidence="7">Cytoplasm</location>
    </subcellularLocation>
</comment>
<dbReference type="AlphaFoldDB" id="C1ACS3"/>
<dbReference type="Gene3D" id="3.40.605.10">
    <property type="entry name" value="Aldehyde Dehydrogenase, Chain A, domain 1"/>
    <property type="match status" value="1"/>
</dbReference>
<dbReference type="InterPro" id="IPR016162">
    <property type="entry name" value="Ald_DH_N"/>
</dbReference>
<dbReference type="InterPro" id="IPR000965">
    <property type="entry name" value="GPR_dom"/>
</dbReference>
<dbReference type="PROSITE" id="PS01223">
    <property type="entry name" value="PROA"/>
    <property type="match status" value="1"/>
</dbReference>
<feature type="domain" description="Aldehyde dehydrogenase" evidence="8">
    <location>
        <begin position="13"/>
        <end position="289"/>
    </location>
</feature>
<dbReference type="UniPathway" id="UPA00098">
    <property type="reaction ID" value="UER00360"/>
</dbReference>
<evidence type="ECO:0000256" key="5">
    <source>
        <dbReference type="ARBA" id="ARBA00023002"/>
    </source>
</evidence>
<dbReference type="FunFam" id="3.40.309.10:FF:000006">
    <property type="entry name" value="Gamma-glutamyl phosphate reductase"/>
    <property type="match status" value="1"/>
</dbReference>
<comment type="catalytic activity">
    <reaction evidence="6 7">
        <text>L-glutamate 5-semialdehyde + phosphate + NADP(+) = L-glutamyl 5-phosphate + NADPH + H(+)</text>
        <dbReference type="Rhea" id="RHEA:19541"/>
        <dbReference type="ChEBI" id="CHEBI:15378"/>
        <dbReference type="ChEBI" id="CHEBI:43474"/>
        <dbReference type="ChEBI" id="CHEBI:57783"/>
        <dbReference type="ChEBI" id="CHEBI:58066"/>
        <dbReference type="ChEBI" id="CHEBI:58274"/>
        <dbReference type="ChEBI" id="CHEBI:58349"/>
        <dbReference type="EC" id="1.2.1.41"/>
    </reaction>
</comment>
<dbReference type="EMBL" id="AP009153">
    <property type="protein sequence ID" value="BAH40300.1"/>
    <property type="molecule type" value="Genomic_DNA"/>
</dbReference>
<keyword evidence="3 7" id="KW-0641">Proline biosynthesis</keyword>
<dbReference type="InterPro" id="IPR012134">
    <property type="entry name" value="Glu-5-SA_DH"/>
</dbReference>
<dbReference type="eggNOG" id="COG0014">
    <property type="taxonomic scope" value="Bacteria"/>
</dbReference>
<dbReference type="HOGENOM" id="CLU_030231_0_0_0"/>
<keyword evidence="5 7" id="KW-0560">Oxidoreductase</keyword>
<dbReference type="CDD" id="cd07079">
    <property type="entry name" value="ALDH_F18-19_ProA-GPR"/>
    <property type="match status" value="1"/>
</dbReference>
<dbReference type="InterPro" id="IPR015590">
    <property type="entry name" value="Aldehyde_DH_dom"/>
</dbReference>
<keyword evidence="10" id="KW-1185">Reference proteome</keyword>
<keyword evidence="4 7" id="KW-0521">NADP</keyword>
<dbReference type="InterPro" id="IPR016163">
    <property type="entry name" value="Ald_DH_C"/>
</dbReference>
<dbReference type="NCBIfam" id="NF001221">
    <property type="entry name" value="PRK00197.1"/>
    <property type="match status" value="1"/>
</dbReference>
<evidence type="ECO:0000256" key="4">
    <source>
        <dbReference type="ARBA" id="ARBA00022857"/>
    </source>
</evidence>
<dbReference type="Gene3D" id="3.40.309.10">
    <property type="entry name" value="Aldehyde Dehydrogenase, Chain A, domain 2"/>
    <property type="match status" value="1"/>
</dbReference>
<dbReference type="NCBIfam" id="TIGR00407">
    <property type="entry name" value="proA"/>
    <property type="match status" value="1"/>
</dbReference>
<evidence type="ECO:0000256" key="7">
    <source>
        <dbReference type="HAMAP-Rule" id="MF_00412"/>
    </source>
</evidence>
<dbReference type="PANTHER" id="PTHR11063">
    <property type="entry name" value="GLUTAMATE SEMIALDEHYDE DEHYDROGENASE"/>
    <property type="match status" value="1"/>
</dbReference>
<accession>C1ACS3</accession>
<gene>
    <name evidence="7 9" type="primary">proA</name>
    <name evidence="9" type="ordered locus">GAU_3258</name>
</gene>
<keyword evidence="7" id="KW-0963">Cytoplasm</keyword>
<dbReference type="GO" id="GO:0055129">
    <property type="term" value="P:L-proline biosynthetic process"/>
    <property type="evidence" value="ECO:0007669"/>
    <property type="project" value="UniProtKB-UniRule"/>
</dbReference>
<keyword evidence="2 7" id="KW-0028">Amino-acid biosynthesis</keyword>
<evidence type="ECO:0000256" key="3">
    <source>
        <dbReference type="ARBA" id="ARBA00022650"/>
    </source>
</evidence>
<reference evidence="10" key="1">
    <citation type="submission" date="2006-03" db="EMBL/GenBank/DDBJ databases">
        <title>Complete genome sequence of Gemmatimonas aurantiaca T-27 that represents a novel phylum Gemmatimonadetes.</title>
        <authorList>
            <person name="Takasaki K."/>
            <person name="Ichikawa N."/>
            <person name="Miura H."/>
            <person name="Matsushita S."/>
            <person name="Watanabe Y."/>
            <person name="Oguchi A."/>
            <person name="Ankai A."/>
            <person name="Yashiro I."/>
            <person name="Takahashi M."/>
            <person name="Terui Y."/>
            <person name="Fukui S."/>
            <person name="Yokoyama H."/>
            <person name="Tanikawa S."/>
            <person name="Hanada S."/>
            <person name="Kamagata Y."/>
            <person name="Fujita N."/>
        </authorList>
    </citation>
    <scope>NUCLEOTIDE SEQUENCE [LARGE SCALE GENOMIC DNA]</scope>
    <source>
        <strain evidence="10">T-27 / DSM 14586 / JCM 11422 / NBRC 100505</strain>
    </source>
</reference>
<dbReference type="InterPro" id="IPR020593">
    <property type="entry name" value="G-glutamylP_reductase_CS"/>
</dbReference>
<protein>
    <recommendedName>
        <fullName evidence="7">Gamma-glutamyl phosphate reductase</fullName>
        <shortName evidence="7">GPR</shortName>
        <ecNumber evidence="7">1.2.1.41</ecNumber>
    </recommendedName>
    <alternativeName>
        <fullName evidence="7">Glutamate-5-semialdehyde dehydrogenase</fullName>
    </alternativeName>
    <alternativeName>
        <fullName evidence="7">Glutamyl-gamma-semialdehyde dehydrogenase</fullName>
        <shortName evidence="7">GSA dehydrogenase</shortName>
    </alternativeName>
</protein>
<evidence type="ECO:0000256" key="1">
    <source>
        <dbReference type="ARBA" id="ARBA00004985"/>
    </source>
</evidence>
<dbReference type="KEGG" id="gau:GAU_3258"/>
<proteinExistence type="inferred from homology"/>
<evidence type="ECO:0000256" key="6">
    <source>
        <dbReference type="ARBA" id="ARBA00049024"/>
    </source>
</evidence>
<dbReference type="Pfam" id="PF00171">
    <property type="entry name" value="Aldedh"/>
    <property type="match status" value="1"/>
</dbReference>
<dbReference type="Proteomes" id="UP000002209">
    <property type="component" value="Chromosome"/>
</dbReference>
<dbReference type="PANTHER" id="PTHR11063:SF8">
    <property type="entry name" value="DELTA-1-PYRROLINE-5-CARBOXYLATE SYNTHASE"/>
    <property type="match status" value="1"/>
</dbReference>
<dbReference type="SUPFAM" id="SSF53720">
    <property type="entry name" value="ALDH-like"/>
    <property type="match status" value="1"/>
</dbReference>